<keyword evidence="2" id="KW-0963">Cytoplasm</keyword>
<feature type="region of interest" description="Disordered" evidence="10">
    <location>
        <begin position="593"/>
        <end position="646"/>
    </location>
</feature>
<feature type="region of interest" description="Disordered" evidence="10">
    <location>
        <begin position="182"/>
        <end position="219"/>
    </location>
</feature>
<evidence type="ECO:0000256" key="5">
    <source>
        <dbReference type="ARBA" id="ARBA00023212"/>
    </source>
</evidence>
<evidence type="ECO:0000256" key="2">
    <source>
        <dbReference type="ARBA" id="ARBA00022490"/>
    </source>
</evidence>
<dbReference type="InterPro" id="IPR040111">
    <property type="entry name" value="ODAD4"/>
</dbReference>
<feature type="compositionally biased region" description="Acidic residues" evidence="10">
    <location>
        <begin position="296"/>
        <end position="308"/>
    </location>
</feature>
<evidence type="ECO:0000256" key="7">
    <source>
        <dbReference type="ARBA" id="ARBA00034139"/>
    </source>
</evidence>
<dbReference type="PROSITE" id="PS50005">
    <property type="entry name" value="TPR"/>
    <property type="match status" value="2"/>
</dbReference>
<organism evidence="11 12">
    <name type="scientific">Amphibalanus amphitrite</name>
    <name type="common">Striped barnacle</name>
    <name type="synonym">Balanus amphitrite</name>
    <dbReference type="NCBI Taxonomy" id="1232801"/>
    <lineage>
        <taxon>Eukaryota</taxon>
        <taxon>Metazoa</taxon>
        <taxon>Ecdysozoa</taxon>
        <taxon>Arthropoda</taxon>
        <taxon>Crustacea</taxon>
        <taxon>Multicrustacea</taxon>
        <taxon>Cirripedia</taxon>
        <taxon>Thoracica</taxon>
        <taxon>Thoracicalcarea</taxon>
        <taxon>Balanomorpha</taxon>
        <taxon>Balanoidea</taxon>
        <taxon>Balanidae</taxon>
        <taxon>Amphibalaninae</taxon>
        <taxon>Amphibalanus</taxon>
    </lineage>
</organism>
<feature type="repeat" description="TPR" evidence="9">
    <location>
        <begin position="402"/>
        <end position="435"/>
    </location>
</feature>
<feature type="region of interest" description="Disordered" evidence="10">
    <location>
        <begin position="273"/>
        <end position="317"/>
    </location>
</feature>
<dbReference type="SMART" id="SM00028">
    <property type="entry name" value="TPR"/>
    <property type="match status" value="3"/>
</dbReference>
<keyword evidence="12" id="KW-1185">Reference proteome</keyword>
<feature type="repeat" description="TPR" evidence="9">
    <location>
        <begin position="518"/>
        <end position="551"/>
    </location>
</feature>
<evidence type="ECO:0000256" key="9">
    <source>
        <dbReference type="PROSITE-ProRule" id="PRU00339"/>
    </source>
</evidence>
<dbReference type="InterPro" id="IPR011990">
    <property type="entry name" value="TPR-like_helical_dom_sf"/>
</dbReference>
<evidence type="ECO:0000256" key="10">
    <source>
        <dbReference type="SAM" id="MobiDB-lite"/>
    </source>
</evidence>
<accession>A0A6A4W9Z6</accession>
<dbReference type="GO" id="GO:0005930">
    <property type="term" value="C:axoneme"/>
    <property type="evidence" value="ECO:0007669"/>
    <property type="project" value="UniProtKB-SubCell"/>
</dbReference>
<evidence type="ECO:0000256" key="8">
    <source>
        <dbReference type="ARBA" id="ARBA00034143"/>
    </source>
</evidence>
<comment type="subcellular location">
    <subcellularLocation>
        <location evidence="1">Cytoplasm</location>
        <location evidence="1">Cytoskeleton</location>
        <location evidence="1">Cilium axoneme</location>
    </subcellularLocation>
</comment>
<protein>
    <recommendedName>
        <fullName evidence="7">Outer dynein arm-docking complex subunit 4</fullName>
    </recommendedName>
    <alternativeName>
        <fullName evidence="8">Tetratricopeptide repeat protein 25</fullName>
    </alternativeName>
</protein>
<evidence type="ECO:0000313" key="11">
    <source>
        <dbReference type="EMBL" id="KAF0304206.1"/>
    </source>
</evidence>
<gene>
    <name evidence="11" type="primary">ttc25_1</name>
    <name evidence="11" type="ORF">FJT64_023940</name>
</gene>
<keyword evidence="6" id="KW-0966">Cell projection</keyword>
<dbReference type="OrthoDB" id="245563at2759"/>
<dbReference type="AlphaFoldDB" id="A0A6A4W9Z6"/>
<reference evidence="11 12" key="1">
    <citation type="submission" date="2019-07" db="EMBL/GenBank/DDBJ databases">
        <title>Draft genome assembly of a fouling barnacle, Amphibalanus amphitrite (Darwin, 1854): The first reference genome for Thecostraca.</title>
        <authorList>
            <person name="Kim W."/>
        </authorList>
    </citation>
    <scope>NUCLEOTIDE SEQUENCE [LARGE SCALE GENOMIC DNA]</scope>
    <source>
        <strain evidence="11">SNU_AA5</strain>
        <tissue evidence="11">Soma without cirri and trophi</tissue>
    </source>
</reference>
<evidence type="ECO:0000256" key="1">
    <source>
        <dbReference type="ARBA" id="ARBA00004430"/>
    </source>
</evidence>
<keyword evidence="4 9" id="KW-0802">TPR repeat</keyword>
<evidence type="ECO:0000256" key="6">
    <source>
        <dbReference type="ARBA" id="ARBA00023273"/>
    </source>
</evidence>
<keyword evidence="5" id="KW-0206">Cytoskeleton</keyword>
<comment type="caution">
    <text evidence="11">The sequence shown here is derived from an EMBL/GenBank/DDBJ whole genome shotgun (WGS) entry which is preliminary data.</text>
</comment>
<dbReference type="Gene3D" id="1.25.40.10">
    <property type="entry name" value="Tetratricopeptide repeat domain"/>
    <property type="match status" value="1"/>
</dbReference>
<dbReference type="PANTHER" id="PTHR23040">
    <property type="match status" value="1"/>
</dbReference>
<dbReference type="Proteomes" id="UP000440578">
    <property type="component" value="Unassembled WGS sequence"/>
</dbReference>
<evidence type="ECO:0000313" key="12">
    <source>
        <dbReference type="Proteomes" id="UP000440578"/>
    </source>
</evidence>
<dbReference type="SUPFAM" id="SSF48452">
    <property type="entry name" value="TPR-like"/>
    <property type="match status" value="1"/>
</dbReference>
<proteinExistence type="predicted"/>
<evidence type="ECO:0000256" key="3">
    <source>
        <dbReference type="ARBA" id="ARBA00022737"/>
    </source>
</evidence>
<name>A0A6A4W9Z6_AMPAM</name>
<evidence type="ECO:0000256" key="4">
    <source>
        <dbReference type="ARBA" id="ARBA00022803"/>
    </source>
</evidence>
<dbReference type="PANTHER" id="PTHR23040:SF1">
    <property type="entry name" value="OUTER DYNEIN ARM-DOCKING COMPLEX SUBUNIT 4"/>
    <property type="match status" value="1"/>
</dbReference>
<sequence length="733" mass="80625">MVKNVRDGVFPSDHKEVICELKAVRAPVPVVSRSSALNYKRADWAGLREALRLAPWSMLGGLPVDDAADIFYDLLTAAVSDYIPLVQLGRRQPPWFDRELRAALREKEAAHRRMKKARTADNNELFREKRRVMTSCGAGGGARLVAPVQAIVLSPDPDEEDALAGGAELWRQARRVRLGSRLLPSRLARRPPSSPPPRQLRRSASSEHSDGSSTGRRSSCDITLWSDAELMAPPGTTSARRQRLRPTTASFRRLRETATSVFGAVKFRAEAADGSGERLGVPADQSRMRSRSYMDGEGESWGVEDESSERERGESDPEDLLTMYDSAASVTSQVSLTPAQRRAFLKKLRLRRNVQVPGVMYTDQARAAAVALGEHDIKYSLKNRRFLNRGHGSCWVSDDSTFAAFASHAQLELRRGDPTYAIQLFDRALEFEPKDESCLASRAKCNLLLGNNEAALKDAELILRQNPRCARGEGLVQNPRCARGEDLVQNPRCARGEDLVHGPRCARVEDLVQNPRCARALSQKAEALYALGEFEMALVYFSRGLRLRPDMAVFPLGVDTATEAIENAIGERAGLIFSGVEPLLEGLKLSPDLTEEAAPTPSPPPASKPGSAGGLSRGASRDTAGSGRGRGRGRGRAGSGRAARTAPNCRPVLEELAVDKEYMERLIQHPALSGQCRTEVVKHAEQAITFLEKRQQFWAKQKPVYTRQMERRRALGLLGPTSGGGRGKRTWCP</sequence>
<keyword evidence="3" id="KW-0677">Repeat</keyword>
<dbReference type="InterPro" id="IPR019734">
    <property type="entry name" value="TPR_rpt"/>
</dbReference>
<dbReference type="EMBL" id="VIIS01000864">
    <property type="protein sequence ID" value="KAF0304206.1"/>
    <property type="molecule type" value="Genomic_DNA"/>
</dbReference>